<accession>A0AAD0KTR3</accession>
<evidence type="ECO:0000313" key="2">
    <source>
        <dbReference type="Proteomes" id="UP000249682"/>
    </source>
</evidence>
<proteinExistence type="predicted"/>
<gene>
    <name evidence="1" type="ORF">DIJ64_12735</name>
</gene>
<sequence length="99" mass="11114">MRRHKHEITLFVLSVVWPIAANHKPKSRRLSVRKAAAKAAVAANEKTDRSVGRYPSDAIRRSAARLLRSGNGVRRRQDVFQTRMVVLTLCPLASLAGIW</sequence>
<reference evidence="1 2" key="1">
    <citation type="submission" date="2018-05" db="EMBL/GenBank/DDBJ databases">
        <title>Evolution of small genomes with special reference to Mycobacterium leprae.</title>
        <authorList>
            <person name="Mohanty P.S."/>
            <person name="Bansal A.K."/>
            <person name="Gupta U.D."/>
            <person name="Naaz F."/>
            <person name="Dwivedi V.D."/>
            <person name="Singh H."/>
            <person name="Gupta G."/>
            <person name="Sharma S."/>
            <person name="Arora M."/>
        </authorList>
    </citation>
    <scope>NUCLEOTIDE SEQUENCE [LARGE SCALE GENOMIC DNA]</scope>
    <source>
        <strain evidence="1 2">MRHRU-235-G</strain>
    </source>
</reference>
<dbReference type="Proteomes" id="UP000249682">
    <property type="component" value="Chromosome"/>
</dbReference>
<dbReference type="AlphaFoldDB" id="A0AAD0KTR3"/>
<protein>
    <submittedName>
        <fullName evidence="1">Uncharacterized protein</fullName>
    </submittedName>
</protein>
<name>A0AAD0KTR3_MYCLR</name>
<evidence type="ECO:0000313" key="1">
    <source>
        <dbReference type="EMBL" id="AWV48612.1"/>
    </source>
</evidence>
<organism evidence="1 2">
    <name type="scientific">Mycobacterium leprae</name>
    <dbReference type="NCBI Taxonomy" id="1769"/>
    <lineage>
        <taxon>Bacteria</taxon>
        <taxon>Bacillati</taxon>
        <taxon>Actinomycetota</taxon>
        <taxon>Actinomycetes</taxon>
        <taxon>Mycobacteriales</taxon>
        <taxon>Mycobacteriaceae</taxon>
        <taxon>Mycobacterium</taxon>
    </lineage>
</organism>
<dbReference type="EMBL" id="CP029543">
    <property type="protein sequence ID" value="AWV48612.1"/>
    <property type="molecule type" value="Genomic_DNA"/>
</dbReference>